<dbReference type="PANTHER" id="PTHR47331:SF1">
    <property type="entry name" value="GAG-LIKE PROTEIN"/>
    <property type="match status" value="1"/>
</dbReference>
<proteinExistence type="predicted"/>
<organism evidence="1 2">
    <name type="scientific">Actinia tenebrosa</name>
    <name type="common">Australian red waratah sea anemone</name>
    <dbReference type="NCBI Taxonomy" id="6105"/>
    <lineage>
        <taxon>Eukaryota</taxon>
        <taxon>Metazoa</taxon>
        <taxon>Cnidaria</taxon>
        <taxon>Anthozoa</taxon>
        <taxon>Hexacorallia</taxon>
        <taxon>Actiniaria</taxon>
        <taxon>Actiniidae</taxon>
        <taxon>Actinia</taxon>
    </lineage>
</organism>
<dbReference type="InterPro" id="IPR043502">
    <property type="entry name" value="DNA/RNA_pol_sf"/>
</dbReference>
<dbReference type="InterPro" id="IPR008042">
    <property type="entry name" value="Retrotrans_Pao"/>
</dbReference>
<dbReference type="GeneID" id="116292114"/>
<dbReference type="AlphaFoldDB" id="A0A6P8HFN7"/>
<accession>A0A6P8HFN7</accession>
<dbReference type="PANTHER" id="PTHR47331">
    <property type="entry name" value="PHD-TYPE DOMAIN-CONTAINING PROTEIN"/>
    <property type="match status" value="1"/>
</dbReference>
<dbReference type="OrthoDB" id="10051210at2759"/>
<reference evidence="2" key="1">
    <citation type="submission" date="2025-08" db="UniProtKB">
        <authorList>
            <consortium name="RefSeq"/>
        </authorList>
    </citation>
    <scope>IDENTIFICATION</scope>
    <source>
        <tissue evidence="2">Tentacle</tissue>
    </source>
</reference>
<dbReference type="InParanoid" id="A0A6P8HFN7"/>
<dbReference type="KEGG" id="aten:116292114"/>
<dbReference type="RefSeq" id="XP_031555224.1">
    <property type="nucleotide sequence ID" value="XM_031699364.1"/>
</dbReference>
<evidence type="ECO:0000313" key="1">
    <source>
        <dbReference type="Proteomes" id="UP000515163"/>
    </source>
</evidence>
<gene>
    <name evidence="2" type="primary">LOC116292114</name>
</gene>
<dbReference type="CDD" id="cd01644">
    <property type="entry name" value="RT_pepA17"/>
    <property type="match status" value="1"/>
</dbReference>
<keyword evidence="1" id="KW-1185">Reference proteome</keyword>
<name>A0A6P8HFN7_ACTTE</name>
<protein>
    <submittedName>
        <fullName evidence="2">Uncharacterized protein LOC116292114</fullName>
    </submittedName>
</protein>
<dbReference type="SUPFAM" id="SSF56672">
    <property type="entry name" value="DNA/RNA polymerases"/>
    <property type="match status" value="1"/>
</dbReference>
<evidence type="ECO:0000313" key="2">
    <source>
        <dbReference type="RefSeq" id="XP_031555224.1"/>
    </source>
</evidence>
<dbReference type="Pfam" id="PF05380">
    <property type="entry name" value="Peptidase_A17"/>
    <property type="match status" value="1"/>
</dbReference>
<sequence length="406" mass="45887">MPNNKEQALKKAIWLKGKFASNDRYFAEENLVTEPGKVWYLPHHGVYHPHKPNKIRVVFNCSAKYNGTSLNSQLLQGPDLTNSLIGVLQRFRREPIAIMGDIEAMFHQVRVPPQQCDFLRFLWWPDGNLEAEIQEYQMLVHLFGATSSPSCSNYALKKSANDAEPLYGNLAAETVRRNVYVDDCLTSVKEEETAVKLIDDLPKTCAYGGFRLTKFVCNHRNVLQSIPIQECASKFVSLDLGQDSLPIERALGVQWCVESDTFGFKIMLSDKPTTRRGILSTVSSVYDPLGFVAPIILPAKKVLQDLCKEADLGWDDEIPSEHQVQWTKWRKQLPLLDQVTVNRCYKPPGFGVIVSKQIHTFSDASTMGYGSVAYLRLKDNKNQIHCTFLFGKAHLAPIKVTTVPRL</sequence>
<dbReference type="Proteomes" id="UP000515163">
    <property type="component" value="Unplaced"/>
</dbReference>